<evidence type="ECO:0000256" key="7">
    <source>
        <dbReference type="ARBA" id="ARBA00024033"/>
    </source>
</evidence>
<dbReference type="PIRSF" id="PIRSF010361">
    <property type="entry name" value="UCP010361"/>
    <property type="match status" value="1"/>
</dbReference>
<dbReference type="GO" id="GO:0005886">
    <property type="term" value="C:plasma membrane"/>
    <property type="evidence" value="ECO:0007669"/>
    <property type="project" value="UniProtKB-SubCell"/>
</dbReference>
<evidence type="ECO:0000256" key="4">
    <source>
        <dbReference type="ARBA" id="ARBA00022692"/>
    </source>
</evidence>
<evidence type="ECO:0000256" key="2">
    <source>
        <dbReference type="ARBA" id="ARBA00022475"/>
    </source>
</evidence>
<keyword evidence="11" id="KW-1185">Reference proteome</keyword>
<dbReference type="Proteomes" id="UP000660668">
    <property type="component" value="Unassembled WGS sequence"/>
</dbReference>
<protein>
    <submittedName>
        <fullName evidence="10">DUF2029 domain-containing protein</fullName>
    </submittedName>
</protein>
<dbReference type="Pfam" id="PF09594">
    <property type="entry name" value="GT87"/>
    <property type="match status" value="1"/>
</dbReference>
<feature type="region of interest" description="Disordered" evidence="8">
    <location>
        <begin position="450"/>
        <end position="471"/>
    </location>
</feature>
<feature type="transmembrane region" description="Helical" evidence="9">
    <location>
        <begin position="263"/>
        <end position="282"/>
    </location>
</feature>
<dbReference type="EMBL" id="JADKPO010000008">
    <property type="protein sequence ID" value="MBF4767632.1"/>
    <property type="molecule type" value="Genomic_DNA"/>
</dbReference>
<keyword evidence="6 9" id="KW-0472">Membrane</keyword>
<evidence type="ECO:0000256" key="1">
    <source>
        <dbReference type="ARBA" id="ARBA00004651"/>
    </source>
</evidence>
<proteinExistence type="inferred from homology"/>
<gene>
    <name evidence="10" type="ORF">ISU10_07625</name>
</gene>
<evidence type="ECO:0000256" key="6">
    <source>
        <dbReference type="ARBA" id="ARBA00023136"/>
    </source>
</evidence>
<evidence type="ECO:0000313" key="11">
    <source>
        <dbReference type="Proteomes" id="UP000660668"/>
    </source>
</evidence>
<keyword evidence="3" id="KW-0808">Transferase</keyword>
<feature type="transmembrane region" description="Helical" evidence="9">
    <location>
        <begin position="224"/>
        <end position="251"/>
    </location>
</feature>
<sequence length="471" mass="52150">MDGAPSVEDPSVRALSEVVGGPVGSRAGRHPWWTPVRVLLALTAVCFALGMVKDGPCYRAEWSDSQVNYTNMCYSDLPYLYTGRGFAELHWPYTDDPGVRSRYQAMEYPVVISYWAWWAAEVTQRLRGSPDAQARAGIPVDSLGGDPEVHSEMLTFVAVNAVGFAALALLAAWLLAGVNRRRPWDAALFAVSPTLALTGLVNWDMVAVVAVAGALWAWSRDRPVLTGAIVGLGIAAKLYPLFLLGAILVICLRNRRFRELGQAWGMAALTWVLLNAPAYLAGPEAWKTFWRFNSERGADLGSIWLVLDQRFDWSTSADTINLWSWLFFGSWCVGVLVLGLSAPSTPRLAQLGFLVVAGFLLVNKVYSPQYVLWLLPLAVLARPRLRDQVIWQLSEVIYFACVWWYLNGSLAPGDGGDAEFYWFAIGLRMAGELYLVAVVVRDTWWPSHDPVRPRRAPRGQVTTTRSNAVAV</sequence>
<keyword evidence="4 9" id="KW-0812">Transmembrane</keyword>
<comment type="subcellular location">
    <subcellularLocation>
        <location evidence="1">Cell membrane</location>
        <topology evidence="1">Multi-pass membrane protein</topology>
    </subcellularLocation>
</comment>
<feature type="transmembrane region" description="Helical" evidence="9">
    <location>
        <begin position="188"/>
        <end position="218"/>
    </location>
</feature>
<dbReference type="InterPro" id="IPR018584">
    <property type="entry name" value="GT87"/>
</dbReference>
<feature type="transmembrane region" description="Helical" evidence="9">
    <location>
        <begin position="348"/>
        <end position="366"/>
    </location>
</feature>
<evidence type="ECO:0000256" key="9">
    <source>
        <dbReference type="SAM" id="Phobius"/>
    </source>
</evidence>
<evidence type="ECO:0000256" key="3">
    <source>
        <dbReference type="ARBA" id="ARBA00022679"/>
    </source>
</evidence>
<feature type="transmembrane region" description="Helical" evidence="9">
    <location>
        <begin position="322"/>
        <end position="341"/>
    </location>
</feature>
<organism evidence="10 11">
    <name type="scientific">Nocardioides agariphilus</name>
    <dbReference type="NCBI Taxonomy" id="433664"/>
    <lineage>
        <taxon>Bacteria</taxon>
        <taxon>Bacillati</taxon>
        <taxon>Actinomycetota</taxon>
        <taxon>Actinomycetes</taxon>
        <taxon>Propionibacteriales</taxon>
        <taxon>Nocardioidaceae</taxon>
        <taxon>Nocardioides</taxon>
    </lineage>
</organism>
<reference evidence="10" key="1">
    <citation type="submission" date="2020-11" db="EMBL/GenBank/DDBJ databases">
        <title>Nocardioides cynanchi sp. nov., isolated from soil of rhizosphere of Cynanchum wilfordii.</title>
        <authorList>
            <person name="Lee J.-S."/>
            <person name="Suh M.K."/>
            <person name="Kim J.-S."/>
        </authorList>
    </citation>
    <scope>NUCLEOTIDE SEQUENCE</scope>
    <source>
        <strain evidence="10">KCTC 19276</strain>
    </source>
</reference>
<dbReference type="GO" id="GO:0016758">
    <property type="term" value="F:hexosyltransferase activity"/>
    <property type="evidence" value="ECO:0007669"/>
    <property type="project" value="InterPro"/>
</dbReference>
<comment type="similarity">
    <text evidence="7">Belongs to the glycosyltransferase 87 family.</text>
</comment>
<keyword evidence="5 9" id="KW-1133">Transmembrane helix</keyword>
<feature type="transmembrane region" description="Helical" evidence="9">
    <location>
        <begin position="153"/>
        <end position="176"/>
    </location>
</feature>
<feature type="transmembrane region" description="Helical" evidence="9">
    <location>
        <begin position="420"/>
        <end position="440"/>
    </location>
</feature>
<evidence type="ECO:0000256" key="8">
    <source>
        <dbReference type="SAM" id="MobiDB-lite"/>
    </source>
</evidence>
<feature type="transmembrane region" description="Helical" evidence="9">
    <location>
        <begin position="389"/>
        <end position="408"/>
    </location>
</feature>
<dbReference type="InterPro" id="IPR016570">
    <property type="entry name" value="UCP010361"/>
</dbReference>
<accession>A0A930VN70</accession>
<evidence type="ECO:0000256" key="5">
    <source>
        <dbReference type="ARBA" id="ARBA00022989"/>
    </source>
</evidence>
<comment type="caution">
    <text evidence="10">The sequence shown here is derived from an EMBL/GenBank/DDBJ whole genome shotgun (WGS) entry which is preliminary data.</text>
</comment>
<dbReference type="AlphaFoldDB" id="A0A930VN70"/>
<feature type="compositionally biased region" description="Polar residues" evidence="8">
    <location>
        <begin position="460"/>
        <end position="471"/>
    </location>
</feature>
<keyword evidence="2" id="KW-1003">Cell membrane</keyword>
<evidence type="ECO:0000313" key="10">
    <source>
        <dbReference type="EMBL" id="MBF4767632.1"/>
    </source>
</evidence>
<name>A0A930VN70_9ACTN</name>